<protein>
    <submittedName>
        <fullName evidence="1">3-hydroxyacyl-CoA dehydrogenase</fullName>
    </submittedName>
</protein>
<sequence>MNKARRKSLRKLLDQIRPIEAVIEELKYDIEVLRDEEDEYLAAMPSSIGESARGEAANAAIGALEDAIGLLEAIQSDVVEAVEKVEEAMA</sequence>
<comment type="caution">
    <text evidence="1">The sequence shown here is derived from an EMBL/GenBank/DDBJ whole genome shotgun (WGS) entry which is preliminary data.</text>
</comment>
<evidence type="ECO:0000313" key="2">
    <source>
        <dbReference type="Proteomes" id="UP000192074"/>
    </source>
</evidence>
<dbReference type="EMBL" id="FCNL01000011">
    <property type="protein sequence ID" value="CVI15746.1"/>
    <property type="molecule type" value="Genomic_DNA"/>
</dbReference>
<proteinExistence type="predicted"/>
<accession>A0A822UWB8</accession>
<dbReference type="AlphaFoldDB" id="A0A822UWB8"/>
<organism evidence="1 2">
    <name type="scientific">Agrobacterium tumefaciens str. B6</name>
    <dbReference type="NCBI Taxonomy" id="1183423"/>
    <lineage>
        <taxon>Bacteria</taxon>
        <taxon>Pseudomonadati</taxon>
        <taxon>Pseudomonadota</taxon>
        <taxon>Alphaproteobacteria</taxon>
        <taxon>Hyphomicrobiales</taxon>
        <taxon>Rhizobiaceae</taxon>
        <taxon>Rhizobium/Agrobacterium group</taxon>
        <taxon>Agrobacterium</taxon>
        <taxon>Agrobacterium tumefaciens complex</taxon>
    </lineage>
</organism>
<dbReference type="RefSeq" id="WP_060723354.1">
    <property type="nucleotide sequence ID" value="NZ_LMVK01000005.1"/>
</dbReference>
<gene>
    <name evidence="1" type="ORF">AGR4A_Cc190295</name>
</gene>
<evidence type="ECO:0000313" key="1">
    <source>
        <dbReference type="EMBL" id="CVI15746.1"/>
    </source>
</evidence>
<dbReference type="Proteomes" id="UP000192074">
    <property type="component" value="Unassembled WGS sequence"/>
</dbReference>
<reference evidence="1 2" key="1">
    <citation type="submission" date="2016-01" db="EMBL/GenBank/DDBJ databases">
        <authorList>
            <person name="Regsiter A."/>
            <person name="william w."/>
        </authorList>
    </citation>
    <scope>NUCLEOTIDE SEQUENCE [LARGE SCALE GENOMIC DNA]</scope>
    <source>
        <strain evidence="1 2">B6</strain>
    </source>
</reference>
<name>A0A822UWB8_AGRTU</name>